<accession>A0ACB7URL5</accession>
<comment type="caution">
    <text evidence="1">The sequence shown here is derived from an EMBL/GenBank/DDBJ whole genome shotgun (WGS) entry which is preliminary data.</text>
</comment>
<proteinExistence type="predicted"/>
<organism evidence="1 2">
    <name type="scientific">Dioscorea alata</name>
    <name type="common">Purple yam</name>
    <dbReference type="NCBI Taxonomy" id="55571"/>
    <lineage>
        <taxon>Eukaryota</taxon>
        <taxon>Viridiplantae</taxon>
        <taxon>Streptophyta</taxon>
        <taxon>Embryophyta</taxon>
        <taxon>Tracheophyta</taxon>
        <taxon>Spermatophyta</taxon>
        <taxon>Magnoliopsida</taxon>
        <taxon>Liliopsida</taxon>
        <taxon>Dioscoreales</taxon>
        <taxon>Dioscoreaceae</taxon>
        <taxon>Dioscorea</taxon>
    </lineage>
</organism>
<dbReference type="Proteomes" id="UP000827976">
    <property type="component" value="Chromosome 14"/>
</dbReference>
<evidence type="ECO:0000313" key="1">
    <source>
        <dbReference type="EMBL" id="KAH7663369.1"/>
    </source>
</evidence>
<gene>
    <name evidence="1" type="ORF">IHE45_14G049200</name>
</gene>
<sequence length="54" mass="6095">MIGNPYFILSSIGSVPPLLELQHRQPELEEEKGDAQSAEIAEKREKCDREGQLN</sequence>
<keyword evidence="2" id="KW-1185">Reference proteome</keyword>
<name>A0ACB7URL5_DIOAL</name>
<evidence type="ECO:0000313" key="2">
    <source>
        <dbReference type="Proteomes" id="UP000827976"/>
    </source>
</evidence>
<dbReference type="EMBL" id="CM037024">
    <property type="protein sequence ID" value="KAH7663369.1"/>
    <property type="molecule type" value="Genomic_DNA"/>
</dbReference>
<protein>
    <submittedName>
        <fullName evidence="1">Uncharacterized protein</fullName>
    </submittedName>
</protein>
<reference evidence="2" key="1">
    <citation type="journal article" date="2022" name="Nat. Commun.">
        <title>Chromosome evolution and the genetic basis of agronomically important traits in greater yam.</title>
        <authorList>
            <person name="Bredeson J.V."/>
            <person name="Lyons J.B."/>
            <person name="Oniyinde I.O."/>
            <person name="Okereke N.R."/>
            <person name="Kolade O."/>
            <person name="Nnabue I."/>
            <person name="Nwadili C.O."/>
            <person name="Hribova E."/>
            <person name="Parker M."/>
            <person name="Nwogha J."/>
            <person name="Shu S."/>
            <person name="Carlson J."/>
            <person name="Kariba R."/>
            <person name="Muthemba S."/>
            <person name="Knop K."/>
            <person name="Barton G.J."/>
            <person name="Sherwood A.V."/>
            <person name="Lopez-Montes A."/>
            <person name="Asiedu R."/>
            <person name="Jamnadass R."/>
            <person name="Muchugi A."/>
            <person name="Goodstein D."/>
            <person name="Egesi C.N."/>
            <person name="Featherston J."/>
            <person name="Asfaw A."/>
            <person name="Simpson G.G."/>
            <person name="Dolezel J."/>
            <person name="Hendre P.S."/>
            <person name="Van Deynze A."/>
            <person name="Kumar P.L."/>
            <person name="Obidiegwu J.E."/>
            <person name="Bhattacharjee R."/>
            <person name="Rokhsar D.S."/>
        </authorList>
    </citation>
    <scope>NUCLEOTIDE SEQUENCE [LARGE SCALE GENOMIC DNA]</scope>
    <source>
        <strain evidence="2">cv. TDa95/00328</strain>
    </source>
</reference>